<dbReference type="RefSeq" id="WP_377171774.1">
    <property type="nucleotide sequence ID" value="NZ_JBHSMQ010000014.1"/>
</dbReference>
<dbReference type="Proteomes" id="UP001596052">
    <property type="component" value="Unassembled WGS sequence"/>
</dbReference>
<evidence type="ECO:0000313" key="1">
    <source>
        <dbReference type="EMBL" id="MFC5457936.1"/>
    </source>
</evidence>
<dbReference type="InterPro" id="IPR032710">
    <property type="entry name" value="NTF2-like_dom_sf"/>
</dbReference>
<sequence length="138" mass="15421">MSAIYDKARLFFDACDSGKGWQVCKEYCHPDATFSAQGPALAGVSTLEGYTDWMKGFFTPVPDGRYELKFFAEDQERQCVAGYGVYYGTHTGPGGPVEPTGKTLSADYAYVMQFEDGRIRHMTKIWNDAFGLRQLGWA</sequence>
<protein>
    <submittedName>
        <fullName evidence="1">Ester cyclase</fullName>
    </submittedName>
</protein>
<accession>A0ABW0KZT8</accession>
<dbReference type="SUPFAM" id="SSF54427">
    <property type="entry name" value="NTF2-like"/>
    <property type="match status" value="1"/>
</dbReference>
<gene>
    <name evidence="1" type="ORF">ACFQDI_23905</name>
</gene>
<comment type="caution">
    <text evidence="1">The sequence shown here is derived from an EMBL/GenBank/DDBJ whole genome shotgun (WGS) entry which is preliminary data.</text>
</comment>
<reference evidence="2" key="1">
    <citation type="journal article" date="2019" name="Int. J. Syst. Evol. Microbiol.">
        <title>The Global Catalogue of Microorganisms (GCM) 10K type strain sequencing project: providing services to taxonomists for standard genome sequencing and annotation.</title>
        <authorList>
            <consortium name="The Broad Institute Genomics Platform"/>
            <consortium name="The Broad Institute Genome Sequencing Center for Infectious Disease"/>
            <person name="Wu L."/>
            <person name="Ma J."/>
        </authorList>
    </citation>
    <scope>NUCLEOTIDE SEQUENCE [LARGE SCALE GENOMIC DNA]</scope>
    <source>
        <strain evidence="2">CGMCC 4.1469</strain>
    </source>
</reference>
<organism evidence="1 2">
    <name type="scientific">Prosthecobacter fluviatilis</name>
    <dbReference type="NCBI Taxonomy" id="445931"/>
    <lineage>
        <taxon>Bacteria</taxon>
        <taxon>Pseudomonadati</taxon>
        <taxon>Verrucomicrobiota</taxon>
        <taxon>Verrucomicrobiia</taxon>
        <taxon>Verrucomicrobiales</taxon>
        <taxon>Verrucomicrobiaceae</taxon>
        <taxon>Prosthecobacter</taxon>
    </lineage>
</organism>
<dbReference type="InterPro" id="IPR009959">
    <property type="entry name" value="Cyclase_SnoaL-like"/>
</dbReference>
<dbReference type="Gene3D" id="3.10.450.50">
    <property type="match status" value="1"/>
</dbReference>
<keyword evidence="2" id="KW-1185">Reference proteome</keyword>
<name>A0ABW0KZT8_9BACT</name>
<proteinExistence type="predicted"/>
<dbReference type="Pfam" id="PF07366">
    <property type="entry name" value="SnoaL"/>
    <property type="match status" value="1"/>
</dbReference>
<dbReference type="EMBL" id="JBHSMQ010000014">
    <property type="protein sequence ID" value="MFC5457936.1"/>
    <property type="molecule type" value="Genomic_DNA"/>
</dbReference>
<evidence type="ECO:0000313" key="2">
    <source>
        <dbReference type="Proteomes" id="UP001596052"/>
    </source>
</evidence>